<dbReference type="PANTHER" id="PTHR21523:SF44">
    <property type="entry name" value="MLT-TEN (MLT-10) RELATED"/>
    <property type="match status" value="1"/>
</dbReference>
<dbReference type="Proteomes" id="UP001328107">
    <property type="component" value="Unassembled WGS sequence"/>
</dbReference>
<evidence type="ECO:0000313" key="3">
    <source>
        <dbReference type="Proteomes" id="UP001328107"/>
    </source>
</evidence>
<evidence type="ECO:0000313" key="2">
    <source>
        <dbReference type="EMBL" id="GMR62857.1"/>
    </source>
</evidence>
<protein>
    <recommendedName>
        <fullName evidence="4">Mltn-9</fullName>
    </recommendedName>
</protein>
<accession>A0AAN5DID7</accession>
<reference evidence="3" key="1">
    <citation type="submission" date="2022-10" db="EMBL/GenBank/DDBJ databases">
        <title>Genome assembly of Pristionchus species.</title>
        <authorList>
            <person name="Yoshida K."/>
            <person name="Sommer R.J."/>
        </authorList>
    </citation>
    <scope>NUCLEOTIDE SEQUENCE [LARGE SCALE GENOMIC DNA]</scope>
    <source>
        <strain evidence="3">RS5460</strain>
    </source>
</reference>
<organism evidence="2 3">
    <name type="scientific">Pristionchus mayeri</name>
    <dbReference type="NCBI Taxonomy" id="1317129"/>
    <lineage>
        <taxon>Eukaryota</taxon>
        <taxon>Metazoa</taxon>
        <taxon>Ecdysozoa</taxon>
        <taxon>Nematoda</taxon>
        <taxon>Chromadorea</taxon>
        <taxon>Rhabditida</taxon>
        <taxon>Rhabditina</taxon>
        <taxon>Diplogasteromorpha</taxon>
        <taxon>Diplogasteroidea</taxon>
        <taxon>Neodiplogasteridae</taxon>
        <taxon>Pristionchus</taxon>
    </lineage>
</organism>
<keyword evidence="3" id="KW-1185">Reference proteome</keyword>
<evidence type="ECO:0000256" key="1">
    <source>
        <dbReference type="SAM" id="MobiDB-lite"/>
    </source>
</evidence>
<comment type="caution">
    <text evidence="2">The sequence shown here is derived from an EMBL/GenBank/DDBJ whole genome shotgun (WGS) entry which is preliminary data.</text>
</comment>
<dbReference type="EMBL" id="BTRK01000006">
    <property type="protein sequence ID" value="GMR62857.1"/>
    <property type="molecule type" value="Genomic_DNA"/>
</dbReference>
<sequence>MSDGNSKQRKTGVEIAEKMRIGKDSFEAVRDMHYMWYVHSVKALLVQVAKGVVPQLDKDSEREFLLCLHRIPVKTDIVRTSECLVQARNTIYDRRRRSGEKQQSEPAFVIEKPTSVPNERKTKNESPRKAPVHAKFRKVNEKKALLRKKLISKNDVVMRKAQDHARVKRSEYRLVENPGTKSDKRHYVKKMSRLTSIHSAQNTPIQRISQAISKIVRSTNDDQDEKSGWSETYKSILKLKKQIDRQRSSPGARVYDLPMEQLIFDKKLNSSSPPPSSRPVQMPHIVQRAFSLADSIRSHSTKNRNDPNYKMLSPRFAPVLPDKYEGRGLLSPSILAFYKVSEDDTEDQLVPLPSLLEATGLQKKDRDSLLEMIMEVSGARSTVDEAVKTLKNMNVFGVEGAFVDATKKIQETFAEVEKSFTRRQRFQMKRRKFTFLDKGQLTQVYQKQGIREDQREDFDLEEYSALSHKQREAALWKRIEIFAANTTEVTIFFGNCRIIVLNPTVLSPYMFSPVFGLTVLGPVVLSPSLFSPLILNPAVLSPYVLSPAVGMPFILSPYLLSPYVLSPLVFAPFILNPYVLSPNVINPYVLSPLILSPTVLCPDVLSPMVLGGAILSPAVGSPALFSKSTLMASVLSPSVLS</sequence>
<dbReference type="PANTHER" id="PTHR21523">
    <property type="match status" value="1"/>
</dbReference>
<feature type="region of interest" description="Disordered" evidence="1">
    <location>
        <begin position="95"/>
        <end position="132"/>
    </location>
</feature>
<proteinExistence type="predicted"/>
<dbReference type="InterPro" id="IPR006954">
    <property type="entry name" value="Mlt-10-like"/>
</dbReference>
<dbReference type="AlphaFoldDB" id="A0AAN5DID7"/>
<dbReference type="Pfam" id="PF04870">
    <property type="entry name" value="Moulting_cycle"/>
    <property type="match status" value="1"/>
</dbReference>
<gene>
    <name evidence="2" type="ORF">PMAYCL1PPCAC_33052</name>
</gene>
<feature type="compositionally biased region" description="Basic and acidic residues" evidence="1">
    <location>
        <begin position="118"/>
        <end position="128"/>
    </location>
</feature>
<name>A0AAN5DID7_9BILA</name>
<evidence type="ECO:0008006" key="4">
    <source>
        <dbReference type="Google" id="ProtNLM"/>
    </source>
</evidence>